<proteinExistence type="predicted"/>
<dbReference type="PANTHER" id="PTHR43792:SF16">
    <property type="entry name" value="N-ACETYLTRANSFERASE DOMAIN-CONTAINING PROTEIN"/>
    <property type="match status" value="1"/>
</dbReference>
<sequence length="174" mass="19816">MTNRILTTERLVMSPVSTDDFDDLLKLWSDEDFTRHIMGRALGREEVWFRLLRDLGHWAAMGHGNWTIRLRDGGAYLGSVGVFDYRRELEPPFDAPELGWGVAPGFQGRGYAAEALTAALDWTDRRLEGRTVCMIAPENLASLKLAARVGYRPYATTTYKDQPVQLFERPRRAP</sequence>
<dbReference type="Proteomes" id="UP000031166">
    <property type="component" value="Unassembled WGS sequence"/>
</dbReference>
<dbReference type="InterPro" id="IPR016181">
    <property type="entry name" value="Acyl_CoA_acyltransferase"/>
</dbReference>
<dbReference type="EMBL" id="JWSY01000004">
    <property type="protein sequence ID" value="KIC60486.1"/>
    <property type="molecule type" value="Genomic_DNA"/>
</dbReference>
<comment type="caution">
    <text evidence="2">The sequence shown here is derived from an EMBL/GenBank/DDBJ whole genome shotgun (WGS) entry which is preliminary data.</text>
</comment>
<dbReference type="InterPro" id="IPR051531">
    <property type="entry name" value="N-acetyltransferase"/>
</dbReference>
<dbReference type="InterPro" id="IPR000182">
    <property type="entry name" value="GNAT_dom"/>
</dbReference>
<reference evidence="2 3" key="1">
    <citation type="submission" date="2014-12" db="EMBL/GenBank/DDBJ databases">
        <title>Genome sequencing of Brevundimonas nasdae TPW30.</title>
        <authorList>
            <person name="Tan P.W."/>
            <person name="Chan K.-G."/>
        </authorList>
    </citation>
    <scope>NUCLEOTIDE SEQUENCE [LARGE SCALE GENOMIC DNA]</scope>
    <source>
        <strain evidence="2 3">TPW30</strain>
    </source>
</reference>
<feature type="domain" description="N-acetyltransferase" evidence="1">
    <location>
        <begin position="11"/>
        <end position="172"/>
    </location>
</feature>
<dbReference type="Gene3D" id="3.40.630.30">
    <property type="match status" value="1"/>
</dbReference>
<dbReference type="Pfam" id="PF13302">
    <property type="entry name" value="Acetyltransf_3"/>
    <property type="match status" value="1"/>
</dbReference>
<dbReference type="GO" id="GO:0016747">
    <property type="term" value="F:acyltransferase activity, transferring groups other than amino-acyl groups"/>
    <property type="evidence" value="ECO:0007669"/>
    <property type="project" value="InterPro"/>
</dbReference>
<evidence type="ECO:0000313" key="2">
    <source>
        <dbReference type="EMBL" id="KIC60486.1"/>
    </source>
</evidence>
<accession>A0A0B4D1L4</accession>
<dbReference type="SUPFAM" id="SSF55729">
    <property type="entry name" value="Acyl-CoA N-acyltransferases (Nat)"/>
    <property type="match status" value="1"/>
</dbReference>
<name>A0A0B4D1L4_9CAUL</name>
<dbReference type="STRING" id="172043.RM53_03285"/>
<dbReference type="PROSITE" id="PS51186">
    <property type="entry name" value="GNAT"/>
    <property type="match status" value="1"/>
</dbReference>
<evidence type="ECO:0000259" key="1">
    <source>
        <dbReference type="PROSITE" id="PS51186"/>
    </source>
</evidence>
<keyword evidence="2" id="KW-0808">Transferase</keyword>
<dbReference type="PANTHER" id="PTHR43792">
    <property type="entry name" value="GNAT FAMILY, PUTATIVE (AFU_ORTHOLOGUE AFUA_3G00765)-RELATED-RELATED"/>
    <property type="match status" value="1"/>
</dbReference>
<dbReference type="AlphaFoldDB" id="A0A0B4D1L4"/>
<gene>
    <name evidence="2" type="ORF">RM53_03285</name>
</gene>
<organism evidence="2 3">
    <name type="scientific">Brevundimonas nasdae</name>
    <dbReference type="NCBI Taxonomy" id="172043"/>
    <lineage>
        <taxon>Bacteria</taxon>
        <taxon>Pseudomonadati</taxon>
        <taxon>Pseudomonadota</taxon>
        <taxon>Alphaproteobacteria</taxon>
        <taxon>Caulobacterales</taxon>
        <taxon>Caulobacteraceae</taxon>
        <taxon>Brevundimonas</taxon>
    </lineage>
</organism>
<protein>
    <submittedName>
        <fullName evidence="2">Acetyltransferase</fullName>
    </submittedName>
</protein>
<evidence type="ECO:0000313" key="3">
    <source>
        <dbReference type="Proteomes" id="UP000031166"/>
    </source>
</evidence>
<dbReference type="RefSeq" id="WP_039244271.1">
    <property type="nucleotide sequence ID" value="NZ_JWSY01000004.1"/>
</dbReference>